<accession>A0A1R1I4F4</accession>
<dbReference type="Gene3D" id="3.90.550.10">
    <property type="entry name" value="Spore Coat Polysaccharide Biosynthesis Protein SpsA, Chain A"/>
    <property type="match status" value="1"/>
</dbReference>
<keyword evidence="2" id="KW-1185">Reference proteome</keyword>
<proteinExistence type="predicted"/>
<dbReference type="EMBL" id="MTHD01000003">
    <property type="protein sequence ID" value="OMG53597.1"/>
    <property type="molecule type" value="Genomic_DNA"/>
</dbReference>
<dbReference type="RefSeq" id="WP_076094436.1">
    <property type="nucleotide sequence ID" value="NZ_MTHD01000003.1"/>
</dbReference>
<gene>
    <name evidence="1" type="ORF">BJN45_09140</name>
</gene>
<dbReference type="STRING" id="418702.BJN45_09140"/>
<dbReference type="SUPFAM" id="SSF53448">
    <property type="entry name" value="Nucleotide-diphospho-sugar transferases"/>
    <property type="match status" value="1"/>
</dbReference>
<evidence type="ECO:0000313" key="1">
    <source>
        <dbReference type="EMBL" id="OMG53597.1"/>
    </source>
</evidence>
<dbReference type="CDD" id="cd00761">
    <property type="entry name" value="Glyco_tranf_GTA_type"/>
    <property type="match status" value="1"/>
</dbReference>
<protein>
    <recommendedName>
        <fullName evidence="3">Glycosyltransferase 2-like domain-containing protein</fullName>
    </recommendedName>
</protein>
<dbReference type="InterPro" id="IPR029044">
    <property type="entry name" value="Nucleotide-diphossugar_trans"/>
</dbReference>
<dbReference type="Proteomes" id="UP000187526">
    <property type="component" value="Unassembled WGS sequence"/>
</dbReference>
<reference evidence="1 2" key="1">
    <citation type="submission" date="2016-10" db="EMBL/GenBank/DDBJ databases">
        <title>Alkaliphiles isolated from bioreactors.</title>
        <authorList>
            <person name="Salah Z."/>
            <person name="Rout S.P."/>
            <person name="Humphreys P.N."/>
        </authorList>
    </citation>
    <scope>NUCLEOTIDE SEQUENCE [LARGE SCALE GENOMIC DNA]</scope>
    <source>
        <strain evidence="1 2">ZS02</strain>
    </source>
</reference>
<dbReference type="AlphaFoldDB" id="A0A1R1I4F4"/>
<sequence length="252" mass="28735">MIFSNDSQISIVVTSCGRFDLLRRTLESLDNYNTAPIRAVLITEDSGDETVSSCIPEHWRPWTRFFVNTPKLGQMKSVDLAYSHVETPWIFHCEDDWAFYRPGFIEDSLALLQEDTQALQVWLRSYAHDLSIHSPYVQLGPRKTLAGIPCYQVFSDKADWQGFSFNPGLRRLADYLPLAPFAQYPGEKTLSRLYAAAERYALILENDAVLHTGWGEHVTLPRERKAKARRKKMEKIRIALALGLGILIGGLF</sequence>
<evidence type="ECO:0000313" key="2">
    <source>
        <dbReference type="Proteomes" id="UP000187526"/>
    </source>
</evidence>
<organism evidence="1 2">
    <name type="scientific">Azonexus hydrophilus</name>
    <dbReference type="NCBI Taxonomy" id="418702"/>
    <lineage>
        <taxon>Bacteria</taxon>
        <taxon>Pseudomonadati</taxon>
        <taxon>Pseudomonadota</taxon>
        <taxon>Betaproteobacteria</taxon>
        <taxon>Rhodocyclales</taxon>
        <taxon>Azonexaceae</taxon>
        <taxon>Azonexus</taxon>
    </lineage>
</organism>
<evidence type="ECO:0008006" key="3">
    <source>
        <dbReference type="Google" id="ProtNLM"/>
    </source>
</evidence>
<dbReference type="OrthoDB" id="9787979at2"/>
<name>A0A1R1I4F4_9RHOO</name>
<comment type="caution">
    <text evidence="1">The sequence shown here is derived from an EMBL/GenBank/DDBJ whole genome shotgun (WGS) entry which is preliminary data.</text>
</comment>